<keyword evidence="2" id="KW-1185">Reference proteome</keyword>
<proteinExistence type="predicted"/>
<comment type="caution">
    <text evidence="1">The sequence shown here is derived from an EMBL/GenBank/DDBJ whole genome shotgun (WGS) entry which is preliminary data.</text>
</comment>
<dbReference type="OrthoDB" id="8962680at2759"/>
<protein>
    <submittedName>
        <fullName evidence="1">Uncharacterized protein</fullName>
    </submittedName>
</protein>
<sequence>MLGGRDELARGMRVPASGLTEFNMTAILPRHAFSMRSQNGEEVDGEEAEVADLGECLLNLWLARAPDSVSDSTSHPPFLYRMLPDFFPTPAQLLLSPFLLGVNKQQICHVYVCGKIYKGYYARVVLETPSANQRPGPERVEESASPFSPQEDFAQAIEPEAVSVPFRITFYFLGAMYPPPGHFILADNGYPCHLPAHLPGGRGFMTPEDDILLDEGENGLEAASGSAPFFLFLCNLMSSRMKSNSSFVSLLFLLSFICPGSVSSSRYSPSATPIPGVPSGMEEIRTGQYLIHEDKPGLPLTPCSVPGKPTQRKTAAAYPTFLSFAVPCPVRKQYLISVLSWLAIHYAKRQMKRQQRGEHEHYARCQGCPLSRGVIRVTRGSNSAARKPAIRPSVVQKRLNTQICRKKGEFLCKDLQSKTSDKLEVRRRSWAKQPPVATNRQNDPQCRLITFPAFAELWSRLEPPLCARSSLCSVSTQCWRSSPCTDDSLQLSPSFGVFRVGVRFRSPSGSFYQRGTLPLGHELGPGSGGILACTLEGVGIPGLVLDLLRAQGVAGFRDTRELGTYSEHVCTPTIIPDVQRTELWELIREKACTKEQRLENEWELAIVLKWETELCSALVGDWLDFPGDITLNLDESIPIGWLSVVPGTLQTELEPLDMALNENDVELPCVTPPLQPSTSSMEKKKKVALMDFYDFQKDAQTAAALNPFHCKNAFHLCSINHTLVINSVHVPGHGFPVRTQLFLSVKMSHAYNSCQKHLRGALSISGEKKSSHSFGSKSTVKWMIMLSAENPIFALWTLPIGYQDDFRSSPFITDRLHILGLVPQEPCIRLTAALSCRDQEKINKIQTTLILLDLTDNYQTLLQRLESLALYKTELITVQAPARSLRSSTSQSLALPRPPNSSLGSRASALVAPLLWIK</sequence>
<dbReference type="AlphaFoldDB" id="A0A553ML70"/>
<evidence type="ECO:0000313" key="1">
    <source>
        <dbReference type="EMBL" id="TRY53923.1"/>
    </source>
</evidence>
<reference evidence="1 2" key="1">
    <citation type="journal article" date="2019" name="Sci. Data">
        <title>Hybrid genome assembly and annotation of Danionella translucida.</title>
        <authorList>
            <person name="Kadobianskyi M."/>
            <person name="Schulze L."/>
            <person name="Schuelke M."/>
            <person name="Judkewitz B."/>
        </authorList>
    </citation>
    <scope>NUCLEOTIDE SEQUENCE [LARGE SCALE GENOMIC DNA]</scope>
    <source>
        <strain evidence="1 2">Bolton</strain>
    </source>
</reference>
<accession>A0A553ML70</accession>
<name>A0A553ML70_9TELE</name>
<gene>
    <name evidence="1" type="ORF">DNTS_033804</name>
</gene>
<dbReference type="Proteomes" id="UP000316079">
    <property type="component" value="Unassembled WGS sequence"/>
</dbReference>
<organism evidence="1 2">
    <name type="scientific">Danionella cerebrum</name>
    <dbReference type="NCBI Taxonomy" id="2873325"/>
    <lineage>
        <taxon>Eukaryota</taxon>
        <taxon>Metazoa</taxon>
        <taxon>Chordata</taxon>
        <taxon>Craniata</taxon>
        <taxon>Vertebrata</taxon>
        <taxon>Euteleostomi</taxon>
        <taxon>Actinopterygii</taxon>
        <taxon>Neopterygii</taxon>
        <taxon>Teleostei</taxon>
        <taxon>Ostariophysi</taxon>
        <taxon>Cypriniformes</taxon>
        <taxon>Danionidae</taxon>
        <taxon>Danioninae</taxon>
        <taxon>Danionella</taxon>
    </lineage>
</organism>
<evidence type="ECO:0000313" key="2">
    <source>
        <dbReference type="Proteomes" id="UP000316079"/>
    </source>
</evidence>
<dbReference type="EMBL" id="SRMA01027402">
    <property type="protein sequence ID" value="TRY53923.1"/>
    <property type="molecule type" value="Genomic_DNA"/>
</dbReference>